<keyword evidence="8" id="KW-0963">Cytoplasm</keyword>
<dbReference type="CDD" id="cd00462">
    <property type="entry name" value="PTH"/>
    <property type="match status" value="1"/>
</dbReference>
<keyword evidence="4 8" id="KW-0694">RNA-binding</keyword>
<dbReference type="RefSeq" id="WP_179923270.1">
    <property type="nucleotide sequence ID" value="NZ_CP128228.1"/>
</dbReference>
<feature type="binding site" evidence="8">
    <location>
        <position position="15"/>
    </location>
    <ligand>
        <name>tRNA</name>
        <dbReference type="ChEBI" id="CHEBI:17843"/>
    </ligand>
</feature>
<feature type="binding site" evidence="8">
    <location>
        <position position="114"/>
    </location>
    <ligand>
        <name>tRNA</name>
        <dbReference type="ChEBI" id="CHEBI:17843"/>
    </ligand>
</feature>
<comment type="function">
    <text evidence="8">Catalyzes the release of premature peptidyl moieties from peptidyl-tRNA molecules trapped in stalled 50S ribosomal subunits, and thus maintains levels of free tRNAs and 50S ribosomes.</text>
</comment>
<dbReference type="Proteomes" id="UP000563349">
    <property type="component" value="Unassembled WGS sequence"/>
</dbReference>
<comment type="caution">
    <text evidence="11">The sequence shown here is derived from an EMBL/GenBank/DDBJ whole genome shotgun (WGS) entry which is preliminary data.</text>
</comment>
<evidence type="ECO:0000313" key="12">
    <source>
        <dbReference type="Proteomes" id="UP000563349"/>
    </source>
</evidence>
<protein>
    <recommendedName>
        <fullName evidence="7 8">Peptidyl-tRNA hydrolase</fullName>
        <shortName evidence="8">Pth</shortName>
        <ecNumber evidence="1 8">3.1.1.29</ecNumber>
    </recommendedName>
</protein>
<comment type="function">
    <text evidence="8">Hydrolyzes ribosome-free peptidyl-tRNAs (with 1 or more amino acids incorporated), which drop off the ribosome during protein synthesis, or as a result of ribosome stalling.</text>
</comment>
<dbReference type="InterPro" id="IPR036416">
    <property type="entry name" value="Pept_tRNA_hydro_sf"/>
</dbReference>
<evidence type="ECO:0000256" key="9">
    <source>
        <dbReference type="RuleBase" id="RU000673"/>
    </source>
</evidence>
<feature type="site" description="Stabilizes the basic form of H active site to accept a proton" evidence="8">
    <location>
        <position position="93"/>
    </location>
</feature>
<dbReference type="FunFam" id="3.40.50.1470:FF:000001">
    <property type="entry name" value="Peptidyl-tRNA hydrolase"/>
    <property type="match status" value="1"/>
</dbReference>
<evidence type="ECO:0000256" key="5">
    <source>
        <dbReference type="ARBA" id="ARBA00038063"/>
    </source>
</evidence>
<dbReference type="PANTHER" id="PTHR17224:SF1">
    <property type="entry name" value="PEPTIDYL-TRNA HYDROLASE"/>
    <property type="match status" value="1"/>
</dbReference>
<evidence type="ECO:0000256" key="7">
    <source>
        <dbReference type="ARBA" id="ARBA00050038"/>
    </source>
</evidence>
<evidence type="ECO:0000256" key="4">
    <source>
        <dbReference type="ARBA" id="ARBA00022884"/>
    </source>
</evidence>
<dbReference type="EMBL" id="JACBYG010000007">
    <property type="protein sequence ID" value="NYS48562.1"/>
    <property type="molecule type" value="Genomic_DNA"/>
</dbReference>
<comment type="catalytic activity">
    <reaction evidence="6 8 9">
        <text>an N-acyl-L-alpha-aminoacyl-tRNA + H2O = an N-acyl-L-amino acid + a tRNA + H(+)</text>
        <dbReference type="Rhea" id="RHEA:54448"/>
        <dbReference type="Rhea" id="RHEA-COMP:10123"/>
        <dbReference type="Rhea" id="RHEA-COMP:13883"/>
        <dbReference type="ChEBI" id="CHEBI:15377"/>
        <dbReference type="ChEBI" id="CHEBI:15378"/>
        <dbReference type="ChEBI" id="CHEBI:59874"/>
        <dbReference type="ChEBI" id="CHEBI:78442"/>
        <dbReference type="ChEBI" id="CHEBI:138191"/>
        <dbReference type="EC" id="3.1.1.29"/>
    </reaction>
</comment>
<dbReference type="AlphaFoldDB" id="A0A7Z0RQD6"/>
<dbReference type="InterPro" id="IPR001328">
    <property type="entry name" value="Pept_tRNA_hydro"/>
</dbReference>
<dbReference type="Pfam" id="PF01195">
    <property type="entry name" value="Pept_tRNA_hydro"/>
    <property type="match status" value="1"/>
</dbReference>
<dbReference type="GO" id="GO:0005737">
    <property type="term" value="C:cytoplasm"/>
    <property type="evidence" value="ECO:0007669"/>
    <property type="project" value="UniProtKB-SubCell"/>
</dbReference>
<comment type="similarity">
    <text evidence="5 8 10">Belongs to the PTH family.</text>
</comment>
<evidence type="ECO:0000256" key="10">
    <source>
        <dbReference type="RuleBase" id="RU004320"/>
    </source>
</evidence>
<comment type="subcellular location">
    <subcellularLocation>
        <location evidence="8">Cytoplasm</location>
    </subcellularLocation>
</comment>
<reference evidence="11 12" key="1">
    <citation type="submission" date="2020-07" db="EMBL/GenBank/DDBJ databases">
        <title>MOT database genomes.</title>
        <authorList>
            <person name="Joseph S."/>
            <person name="Aduse-Opoku J."/>
            <person name="Hashim A."/>
            <person name="Wade W."/>
            <person name="Curtis M."/>
        </authorList>
    </citation>
    <scope>NUCLEOTIDE SEQUENCE [LARGE SCALE GENOMIC DNA]</scope>
    <source>
        <strain evidence="11 12">CCW311</strain>
    </source>
</reference>
<evidence type="ECO:0000313" key="11">
    <source>
        <dbReference type="EMBL" id="NYS48562.1"/>
    </source>
</evidence>
<feature type="binding site" evidence="8">
    <location>
        <position position="66"/>
    </location>
    <ligand>
        <name>tRNA</name>
        <dbReference type="ChEBI" id="CHEBI:17843"/>
    </ligand>
</feature>
<feature type="site" description="Discriminates between blocked and unblocked aminoacyl-tRNA" evidence="8">
    <location>
        <position position="10"/>
    </location>
</feature>
<proteinExistence type="inferred from homology"/>
<dbReference type="SUPFAM" id="SSF53178">
    <property type="entry name" value="Peptidyl-tRNA hydrolase-like"/>
    <property type="match status" value="1"/>
</dbReference>
<keyword evidence="2 8" id="KW-0820">tRNA-binding</keyword>
<sequence length="189" mass="21165">MTKLVVGLGNPGSKYQQTRHNVGFQLVDHVAQKENITFKEDRIFQAEVASFFHRGEKIYLVKPTTFMNKSGLAVEALLAYYGLTAEDLILIYDDLDMAVGKVRLRTKGSAGGHNGIKHIIHLLGHSDFLRFKVGIGRPAPKQSVPNYVLGNFTAEEQIAMSEALERVTDGLYYYLETSDLEATMRHYNG</sequence>
<dbReference type="PANTHER" id="PTHR17224">
    <property type="entry name" value="PEPTIDYL-TRNA HYDROLASE"/>
    <property type="match status" value="1"/>
</dbReference>
<dbReference type="HAMAP" id="MF_00083">
    <property type="entry name" value="Pept_tRNA_hydro_bact"/>
    <property type="match status" value="1"/>
</dbReference>
<name>A0A7Z0RQD6_9STRE</name>
<evidence type="ECO:0000256" key="3">
    <source>
        <dbReference type="ARBA" id="ARBA00022801"/>
    </source>
</evidence>
<comment type="subunit">
    <text evidence="8">Monomer.</text>
</comment>
<dbReference type="GO" id="GO:0072344">
    <property type="term" value="P:rescue of stalled ribosome"/>
    <property type="evidence" value="ECO:0007669"/>
    <property type="project" value="UniProtKB-UniRule"/>
</dbReference>
<feature type="binding site" evidence="8">
    <location>
        <position position="68"/>
    </location>
    <ligand>
        <name>tRNA</name>
        <dbReference type="ChEBI" id="CHEBI:17843"/>
    </ligand>
</feature>
<dbReference type="EC" id="3.1.1.29" evidence="1 8"/>
<dbReference type="GO" id="GO:0000049">
    <property type="term" value="F:tRNA binding"/>
    <property type="evidence" value="ECO:0007669"/>
    <property type="project" value="UniProtKB-UniRule"/>
</dbReference>
<dbReference type="NCBIfam" id="TIGR00447">
    <property type="entry name" value="pth"/>
    <property type="match status" value="1"/>
</dbReference>
<evidence type="ECO:0000256" key="2">
    <source>
        <dbReference type="ARBA" id="ARBA00022555"/>
    </source>
</evidence>
<keyword evidence="3 8" id="KW-0378">Hydrolase</keyword>
<evidence type="ECO:0000256" key="6">
    <source>
        <dbReference type="ARBA" id="ARBA00048707"/>
    </source>
</evidence>
<keyword evidence="12" id="KW-1185">Reference proteome</keyword>
<dbReference type="InterPro" id="IPR018171">
    <property type="entry name" value="Pept_tRNA_hydro_CS"/>
</dbReference>
<evidence type="ECO:0000256" key="1">
    <source>
        <dbReference type="ARBA" id="ARBA00013260"/>
    </source>
</evidence>
<dbReference type="GO" id="GO:0004045">
    <property type="term" value="F:peptidyl-tRNA hydrolase activity"/>
    <property type="evidence" value="ECO:0007669"/>
    <property type="project" value="UniProtKB-UniRule"/>
</dbReference>
<evidence type="ECO:0000256" key="8">
    <source>
        <dbReference type="HAMAP-Rule" id="MF_00083"/>
    </source>
</evidence>
<organism evidence="11 12">
    <name type="scientific">Streptococcus danieliae</name>
    <dbReference type="NCBI Taxonomy" id="747656"/>
    <lineage>
        <taxon>Bacteria</taxon>
        <taxon>Bacillati</taxon>
        <taxon>Bacillota</taxon>
        <taxon>Bacilli</taxon>
        <taxon>Lactobacillales</taxon>
        <taxon>Streptococcaceae</taxon>
        <taxon>Streptococcus</taxon>
    </lineage>
</organism>
<accession>A0A7Z0RQD6</accession>
<dbReference type="GO" id="GO:0006515">
    <property type="term" value="P:protein quality control for misfolded or incompletely synthesized proteins"/>
    <property type="evidence" value="ECO:0007669"/>
    <property type="project" value="UniProtKB-UniRule"/>
</dbReference>
<feature type="active site" description="Proton acceptor" evidence="8">
    <location>
        <position position="20"/>
    </location>
</feature>
<gene>
    <name evidence="8" type="primary">pth</name>
    <name evidence="11" type="ORF">HZY93_01000</name>
</gene>
<dbReference type="PROSITE" id="PS01195">
    <property type="entry name" value="PEPT_TRNA_HYDROL_1"/>
    <property type="match status" value="1"/>
</dbReference>
<dbReference type="Gene3D" id="3.40.50.1470">
    <property type="entry name" value="Peptidyl-tRNA hydrolase"/>
    <property type="match status" value="1"/>
</dbReference>